<evidence type="ECO:0000313" key="2">
    <source>
        <dbReference type="EMBL" id="KAJ4468366.1"/>
    </source>
</evidence>
<name>A0A9W8ZVV3_9AGAR</name>
<accession>A0A9W8ZVV3</accession>
<sequence length="321" mass="35868">MSLSVLIKTILPTGKLRAKLEGIDIPVGFRLPELEMVLKDAAEVTTIMRSPPPPTEGRTRSGESIGILPDALVYNTSLPQLFKFSYFCEVEDVPLEILPECIWALEWFIRALTDGLELQLRTFGHILPHQSANQARYFMSSNVQFKAASHLLNKLTGARKTFGNIATPSRSDGPRPGTALARSRMDDDKAKETLSRIFNDKNIDKGSQGMMFLVKSETYLSRVLRRLGEEQDAPSHAKSRQRKFKVVGAGVYKLDDVSQDVEAAMDLNIEGEGKKYMKEMFEEFDHHLRKDILPMSNLMFGAGGIQTYLGILGISKAQMEG</sequence>
<reference evidence="2" key="2">
    <citation type="journal article" date="2023" name="Proc. Natl. Acad. Sci. U.S.A.">
        <title>A global phylogenomic analysis of the shiitake genus Lentinula.</title>
        <authorList>
            <person name="Sierra-Patev S."/>
            <person name="Min B."/>
            <person name="Naranjo-Ortiz M."/>
            <person name="Looney B."/>
            <person name="Konkel Z."/>
            <person name="Slot J.C."/>
            <person name="Sakamoto Y."/>
            <person name="Steenwyk J.L."/>
            <person name="Rokas A."/>
            <person name="Carro J."/>
            <person name="Camarero S."/>
            <person name="Ferreira P."/>
            <person name="Molpeceres G."/>
            <person name="Ruiz-Duenas F.J."/>
            <person name="Serrano A."/>
            <person name="Henrissat B."/>
            <person name="Drula E."/>
            <person name="Hughes K.W."/>
            <person name="Mata J.L."/>
            <person name="Ishikawa N.K."/>
            <person name="Vargas-Isla R."/>
            <person name="Ushijima S."/>
            <person name="Smith C.A."/>
            <person name="Donoghue J."/>
            <person name="Ahrendt S."/>
            <person name="Andreopoulos W."/>
            <person name="He G."/>
            <person name="LaButti K."/>
            <person name="Lipzen A."/>
            <person name="Ng V."/>
            <person name="Riley R."/>
            <person name="Sandor L."/>
            <person name="Barry K."/>
            <person name="Martinez A.T."/>
            <person name="Xiao Y."/>
            <person name="Gibbons J.G."/>
            <person name="Terashima K."/>
            <person name="Grigoriev I.V."/>
            <person name="Hibbett D."/>
        </authorList>
    </citation>
    <scope>NUCLEOTIDE SEQUENCE</scope>
    <source>
        <strain evidence="2">Sp2 HRB7682 ss15</strain>
    </source>
</reference>
<protein>
    <submittedName>
        <fullName evidence="2">Uncharacterized protein</fullName>
    </submittedName>
</protein>
<dbReference type="AlphaFoldDB" id="A0A9W8ZVV3"/>
<evidence type="ECO:0000313" key="3">
    <source>
        <dbReference type="Proteomes" id="UP001150238"/>
    </source>
</evidence>
<reference evidence="2" key="1">
    <citation type="submission" date="2022-08" db="EMBL/GenBank/DDBJ databases">
        <authorList>
            <consortium name="DOE Joint Genome Institute"/>
            <person name="Min B."/>
            <person name="Riley R."/>
            <person name="Sierra-Patev S."/>
            <person name="Naranjo-Ortiz M."/>
            <person name="Looney B."/>
            <person name="Konkel Z."/>
            <person name="Slot J.C."/>
            <person name="Sakamoto Y."/>
            <person name="Steenwyk J.L."/>
            <person name="Rokas A."/>
            <person name="Carro J."/>
            <person name="Camarero S."/>
            <person name="Ferreira P."/>
            <person name="Molpeceres G."/>
            <person name="Ruiz-Duenas F.J."/>
            <person name="Serrano A."/>
            <person name="Henrissat B."/>
            <person name="Drula E."/>
            <person name="Hughes K.W."/>
            <person name="Mata J.L."/>
            <person name="Ishikawa N.K."/>
            <person name="Vargas-Isla R."/>
            <person name="Ushijima S."/>
            <person name="Smith C.A."/>
            <person name="Ahrendt S."/>
            <person name="Andreopoulos W."/>
            <person name="He G."/>
            <person name="Labutti K."/>
            <person name="Lipzen A."/>
            <person name="Ng V."/>
            <person name="Sandor L."/>
            <person name="Barry K."/>
            <person name="Martinez A.T."/>
            <person name="Xiao Y."/>
            <person name="Gibbons J.G."/>
            <person name="Terashima K."/>
            <person name="Hibbett D.S."/>
            <person name="Grigoriev I.V."/>
        </authorList>
    </citation>
    <scope>NUCLEOTIDE SEQUENCE</scope>
    <source>
        <strain evidence="2">Sp2 HRB7682 ss15</strain>
    </source>
</reference>
<evidence type="ECO:0000256" key="1">
    <source>
        <dbReference type="SAM" id="MobiDB-lite"/>
    </source>
</evidence>
<feature type="region of interest" description="Disordered" evidence="1">
    <location>
        <begin position="163"/>
        <end position="188"/>
    </location>
</feature>
<comment type="caution">
    <text evidence="2">The sequence shown here is derived from an EMBL/GenBank/DDBJ whole genome shotgun (WGS) entry which is preliminary data.</text>
</comment>
<dbReference type="EMBL" id="JANVFS010000038">
    <property type="protein sequence ID" value="KAJ4468366.1"/>
    <property type="molecule type" value="Genomic_DNA"/>
</dbReference>
<dbReference type="Proteomes" id="UP001150238">
    <property type="component" value="Unassembled WGS sequence"/>
</dbReference>
<proteinExistence type="predicted"/>
<organism evidence="2 3">
    <name type="scientific">Lentinula lateritia</name>
    <dbReference type="NCBI Taxonomy" id="40482"/>
    <lineage>
        <taxon>Eukaryota</taxon>
        <taxon>Fungi</taxon>
        <taxon>Dikarya</taxon>
        <taxon>Basidiomycota</taxon>
        <taxon>Agaricomycotina</taxon>
        <taxon>Agaricomycetes</taxon>
        <taxon>Agaricomycetidae</taxon>
        <taxon>Agaricales</taxon>
        <taxon>Marasmiineae</taxon>
        <taxon>Omphalotaceae</taxon>
        <taxon>Lentinula</taxon>
    </lineage>
</organism>
<gene>
    <name evidence="2" type="ORF">C8J55DRAFT_564866</name>
</gene>